<comment type="cofactor">
    <cofactor evidence="11">
        <name>pyruvate</name>
        <dbReference type="ChEBI" id="CHEBI:15361"/>
    </cofactor>
    <text evidence="11">Binds 1 pyruvoyl group covalently per subunit.</text>
</comment>
<gene>
    <name evidence="11" type="primary">PSD2</name>
    <name evidence="14" type="ORF">JVT61DRAFT_10951</name>
</gene>
<dbReference type="GO" id="GO:0010008">
    <property type="term" value="C:endosome membrane"/>
    <property type="evidence" value="ECO:0007669"/>
    <property type="project" value="UniProtKB-SubCell"/>
</dbReference>
<feature type="region of interest" description="Disordered" evidence="12">
    <location>
        <begin position="641"/>
        <end position="667"/>
    </location>
</feature>
<dbReference type="UniPathway" id="UPA00558">
    <property type="reaction ID" value="UER00616"/>
</dbReference>
<feature type="domain" description="C2" evidence="13">
    <location>
        <begin position="392"/>
        <end position="516"/>
    </location>
</feature>
<evidence type="ECO:0000256" key="6">
    <source>
        <dbReference type="ARBA" id="ARBA00023145"/>
    </source>
</evidence>
<dbReference type="InterPro" id="IPR000008">
    <property type="entry name" value="C2_dom"/>
</dbReference>
<keyword evidence="11" id="KW-0333">Golgi apparatus</keyword>
<dbReference type="EC" id="4.1.1.65" evidence="11"/>
<keyword evidence="15" id="KW-1185">Reference proteome</keyword>
<evidence type="ECO:0000256" key="7">
    <source>
        <dbReference type="ARBA" id="ARBA00023209"/>
    </source>
</evidence>
<keyword evidence="10 11" id="KW-0670">Pyruvate</keyword>
<evidence type="ECO:0000256" key="12">
    <source>
        <dbReference type="SAM" id="MobiDB-lite"/>
    </source>
</evidence>
<dbReference type="HAMAP" id="MF_00663">
    <property type="entry name" value="PS_decarb_PSD_B_type2"/>
    <property type="match status" value="1"/>
</dbReference>
<dbReference type="EMBL" id="JAGFBS010000044">
    <property type="protein sequence ID" value="KAG6370749.1"/>
    <property type="molecule type" value="Genomic_DNA"/>
</dbReference>
<evidence type="ECO:0000256" key="10">
    <source>
        <dbReference type="ARBA" id="ARBA00023317"/>
    </source>
</evidence>
<dbReference type="Gene3D" id="2.60.40.150">
    <property type="entry name" value="C2 domain"/>
    <property type="match status" value="2"/>
</dbReference>
<feature type="region of interest" description="Disordered" evidence="12">
    <location>
        <begin position="317"/>
        <end position="336"/>
    </location>
</feature>
<proteinExistence type="inferred from homology"/>
<keyword evidence="11" id="KW-0967">Endosome</keyword>
<dbReference type="InterPro" id="IPR035892">
    <property type="entry name" value="C2_domain_sf"/>
</dbReference>
<dbReference type="PROSITE" id="PS00018">
    <property type="entry name" value="EF_HAND_1"/>
    <property type="match status" value="1"/>
</dbReference>
<dbReference type="GO" id="GO:0006646">
    <property type="term" value="P:phosphatidylethanolamine biosynthetic process"/>
    <property type="evidence" value="ECO:0007669"/>
    <property type="project" value="UniProtKB-UniRule"/>
</dbReference>
<dbReference type="PANTHER" id="PTHR10067">
    <property type="entry name" value="PHOSPHATIDYLSERINE DECARBOXYLASE"/>
    <property type="match status" value="1"/>
</dbReference>
<evidence type="ECO:0000256" key="4">
    <source>
        <dbReference type="ARBA" id="ARBA00023098"/>
    </source>
</evidence>
<keyword evidence="4 11" id="KW-0443">Lipid metabolism</keyword>
<feature type="compositionally biased region" description="Acidic residues" evidence="12">
    <location>
        <begin position="230"/>
        <end position="253"/>
    </location>
</feature>
<keyword evidence="8 11" id="KW-0456">Lyase</keyword>
<evidence type="ECO:0000256" key="9">
    <source>
        <dbReference type="ARBA" id="ARBA00023264"/>
    </source>
</evidence>
<comment type="pathway">
    <text evidence="1">Lipid metabolism.</text>
</comment>
<dbReference type="PROSITE" id="PS50004">
    <property type="entry name" value="C2"/>
    <property type="match status" value="2"/>
</dbReference>
<keyword evidence="9 11" id="KW-1208">Phospholipid metabolism</keyword>
<dbReference type="Proteomes" id="UP000683000">
    <property type="component" value="Unassembled WGS sequence"/>
</dbReference>
<reference evidence="14" key="1">
    <citation type="submission" date="2021-03" db="EMBL/GenBank/DDBJ databases">
        <title>Evolutionary innovations through gain and loss of genes in the ectomycorrhizal Boletales.</title>
        <authorList>
            <person name="Wu G."/>
            <person name="Miyauchi S."/>
            <person name="Morin E."/>
            <person name="Yang Z.-L."/>
            <person name="Xu J."/>
            <person name="Martin F.M."/>
        </authorList>
    </citation>
    <scope>NUCLEOTIDE SEQUENCE</scope>
    <source>
        <strain evidence="14">BR01</strain>
    </source>
</reference>
<feature type="domain" description="C2" evidence="13">
    <location>
        <begin position="29"/>
        <end position="152"/>
    </location>
</feature>
<comment type="function">
    <text evidence="11">Catalyzes the formation of phosphatidylethanolamine (PtdEtn) from phosphatidylserine (PtdSer). Plays a central role in phospholipid metabolism and in the interorganelle trafficking of phosphatidylserine.</text>
</comment>
<dbReference type="AlphaFoldDB" id="A0A8I2YEU6"/>
<dbReference type="NCBIfam" id="TIGR00163">
    <property type="entry name" value="PS_decarb"/>
    <property type="match status" value="1"/>
</dbReference>
<dbReference type="InterPro" id="IPR033177">
    <property type="entry name" value="PSD-B"/>
</dbReference>
<evidence type="ECO:0000256" key="1">
    <source>
        <dbReference type="ARBA" id="ARBA00005189"/>
    </source>
</evidence>
<dbReference type="InterPro" id="IPR003817">
    <property type="entry name" value="PS_Dcarbxylase"/>
</dbReference>
<dbReference type="InterPro" id="IPR033179">
    <property type="entry name" value="PSD_type2_pro"/>
</dbReference>
<feature type="active site" description="Charge relay system; for autoendoproteolytic cleavage activity" evidence="11">
    <location>
        <position position="961"/>
    </location>
</feature>
<feature type="active site" description="Charge relay system; for autoendoproteolytic cleavage activity" evidence="11">
    <location>
        <position position="1019"/>
    </location>
</feature>
<organism evidence="14 15">
    <name type="scientific">Boletus reticuloceps</name>
    <dbReference type="NCBI Taxonomy" id="495285"/>
    <lineage>
        <taxon>Eukaryota</taxon>
        <taxon>Fungi</taxon>
        <taxon>Dikarya</taxon>
        <taxon>Basidiomycota</taxon>
        <taxon>Agaricomycotina</taxon>
        <taxon>Agaricomycetes</taxon>
        <taxon>Agaricomycetidae</taxon>
        <taxon>Boletales</taxon>
        <taxon>Boletineae</taxon>
        <taxon>Boletaceae</taxon>
        <taxon>Boletoideae</taxon>
        <taxon>Boletus</taxon>
    </lineage>
</organism>
<feature type="active site" description="Charge relay system; for autoendoproteolytic cleavage activity" evidence="11">
    <location>
        <position position="1106"/>
    </location>
</feature>
<comment type="pathway">
    <text evidence="11">Phospholipid metabolism; phosphatidylethanolamine biosynthesis; phosphatidylethanolamine from CDP-diacylglycerol: step 2/2.</text>
</comment>
<dbReference type="SMART" id="SM00239">
    <property type="entry name" value="C2"/>
    <property type="match status" value="2"/>
</dbReference>
<comment type="domain">
    <text evidence="11">The C2 domains have an essential, but non-catalytic function. They may facilitate interactions with other proteins and are required for lipid transport function.</text>
</comment>
<dbReference type="PANTHER" id="PTHR10067:SF17">
    <property type="entry name" value="PHOSPHATIDYLSERINE DECARBOXYLASE PROENZYME 2"/>
    <property type="match status" value="1"/>
</dbReference>
<protein>
    <recommendedName>
        <fullName evidence="11">Phosphatidylserine decarboxylase proenzyme 2</fullName>
        <ecNumber evidence="11">4.1.1.65</ecNumber>
    </recommendedName>
    <component>
        <recommendedName>
            <fullName evidence="11">Phosphatidylserine decarboxylase 2 beta chain</fullName>
        </recommendedName>
    </component>
    <component>
        <recommendedName>
            <fullName evidence="11">Phosphatidylserine decarboxylase 2 alpha chain</fullName>
        </recommendedName>
    </component>
</protein>
<comment type="subunit">
    <text evidence="11">Heterodimer of a large membrane-associated beta subunit and a small pyruvoyl-containing alpha subunit.</text>
</comment>
<evidence type="ECO:0000313" key="15">
    <source>
        <dbReference type="Proteomes" id="UP000683000"/>
    </source>
</evidence>
<sequence length="1202" mass="133319">MIPPVPKRAQKIGRVLKTAARFPARVSGGRGSGRSSLSPSPGEHPVVLLRLQVLSCKDLCSRSKHSSCDPFVVVSLLNTRHHTSVIKRNANPEFTLKDATFDFPIYLSLADRLGTIEIVVWDKDSMLRKEYLGEVALPLEDWFTDGNALGFNDDQNKPSSLSLVSTRATTHASGSVQIKLGFVAPPNTHSLIGFDDIFRELTKRSRPSLVSAPPTEGIGTLRSHLTGPAFEDDGGISSDEDDNDSDDDDDDDLPAPRLSRLYIPPPIIHIHKSPGPDKTPGTARPSPLVESAIPTPVTPTASSMPRSKLPKLFVRRPPLSTRPSYEGAPTPTPQGMDVTVPSISVAPPPFTATGNVSPAPPSPIHPQFGHRRSASAGSIPTMSTTAKQRFKRSWAMSKSADYNFSAANDIVGIVMLEIQGATDLPRLKNMTRIGWDMDPFVVISFGKKVFRTRVIRHSLNPTWDEKLLFHVRRYETSFKVRMTVLDWDKLSSNDHVGDAQFDVSELVKDAPQPDPKTGLYDEADDGGHPMKDFHLPLVTAKEMPWEAKHSPVLQFRARFQPYDALRQRFWAQYLMQYDTDDTHALSHLEITFMLDSLGSTLSTQTIDSFFLRYGKRPAEDELTIPEAIMCLEKELCRPRSERKRLNTEDSFTDSGTSPTPGDEVDSRGSGKFFLEGLDFCGPPLSVMLNDELPTENGMRPGPPEQYLTEPSERPLVHVAEPLSASSTASSIPPSSRKFSYASSDSEEVSSSAGLFGSSANEDHDFERVINIKNCPLCHRPRFNSKAEMDIMTHLAICASQDWAKVDRIVVGSFVTPSQAQRKWYTKVITKVSSGNYKLGANSANIIVQNRMTGQLEEEKMQVYVRLGIRLLYKGARGRMEGARARRLLKSLSIKQGIKYDSPESTRNIQAFIDFYNLKVDEFLDPVDSFKTFNEFFYRKLRPDARPIDSPDDPKLLVSAADCRLMVFETVSEATRLWIKGRDFTIGRLLGDASREETERYVGGALAIFRLAPQDYHRFHVPVDGVIGRMTCIAGEYYTVNPQAIRSALDVYGENVRKIVPIESPQFGRVMAVGVGAMMVGSIHTTVHEGQHVTRGQELGYFAFGGSTIVMLFEKGAVEWDEDLVVNGRASLETLVRVGMGIGRCRRVGTRTYNTWLPIVTAISYDEARLFLDLSGPGLKNIKTGIGSSSPPDTELAHVIMRE</sequence>
<accession>A0A8I2YEU6</accession>
<feature type="chain" id="PRO_5035032639" description="Phosphatidylserine decarboxylase 2 alpha chain" evidence="11">
    <location>
        <begin position="1106"/>
        <end position="1202"/>
    </location>
</feature>
<dbReference type="GO" id="GO:0004609">
    <property type="term" value="F:phosphatidylserine decarboxylase activity"/>
    <property type="evidence" value="ECO:0007669"/>
    <property type="project" value="UniProtKB-UniRule"/>
</dbReference>
<keyword evidence="3 11" id="KW-0210">Decarboxylase</keyword>
<keyword evidence="2 11" id="KW-0444">Lipid biosynthesis</keyword>
<dbReference type="InterPro" id="IPR018247">
    <property type="entry name" value="EF_Hand_1_Ca_BS"/>
</dbReference>
<feature type="active site" description="Schiff-base intermediate with substrate; via pyruvic acid; for decarboxylase activity" evidence="11">
    <location>
        <position position="1106"/>
    </location>
</feature>
<dbReference type="GO" id="GO:0005795">
    <property type="term" value="C:Golgi stack"/>
    <property type="evidence" value="ECO:0007669"/>
    <property type="project" value="UniProtKB-UniRule"/>
</dbReference>
<evidence type="ECO:0000259" key="13">
    <source>
        <dbReference type="PROSITE" id="PS50004"/>
    </source>
</evidence>
<feature type="region of interest" description="Disordered" evidence="12">
    <location>
        <begin position="206"/>
        <end position="305"/>
    </location>
</feature>
<evidence type="ECO:0000256" key="3">
    <source>
        <dbReference type="ARBA" id="ARBA00022793"/>
    </source>
</evidence>
<feature type="chain" id="PRO_5035032638" description="Phosphatidylserine decarboxylase 2 beta chain" evidence="11">
    <location>
        <begin position="1"/>
        <end position="1105"/>
    </location>
</feature>
<evidence type="ECO:0000313" key="14">
    <source>
        <dbReference type="EMBL" id="KAG6370749.1"/>
    </source>
</evidence>
<evidence type="ECO:0000256" key="5">
    <source>
        <dbReference type="ARBA" id="ARBA00023136"/>
    </source>
</evidence>
<comment type="catalytic activity">
    <reaction evidence="11">
        <text>a 1,2-diacyl-sn-glycero-3-phospho-L-serine + H(+) = a 1,2-diacyl-sn-glycero-3-phosphoethanolamine + CO2</text>
        <dbReference type="Rhea" id="RHEA:20828"/>
        <dbReference type="ChEBI" id="CHEBI:15378"/>
        <dbReference type="ChEBI" id="CHEBI:16526"/>
        <dbReference type="ChEBI" id="CHEBI:57262"/>
        <dbReference type="ChEBI" id="CHEBI:64612"/>
        <dbReference type="EC" id="4.1.1.65"/>
    </reaction>
</comment>
<dbReference type="GO" id="GO:0000139">
    <property type="term" value="C:Golgi membrane"/>
    <property type="evidence" value="ECO:0007669"/>
    <property type="project" value="UniProtKB-SubCell"/>
</dbReference>
<dbReference type="OrthoDB" id="67700at2759"/>
<feature type="compositionally biased region" description="Polar residues" evidence="12">
    <location>
        <begin position="648"/>
        <end position="659"/>
    </location>
</feature>
<name>A0A8I2YEU6_9AGAM</name>
<keyword evidence="6 11" id="KW-0865">Zymogen</keyword>
<comment type="PTM">
    <text evidence="11">Is synthesized initially as an inactive proenzyme. Formation of the active enzyme involves a self-maturation process in which the active site pyruvoyl group is generated from an internal serine residue via an autocatalytic post-translational modification. Two non-identical subunits are generated from the proenzyme in this reaction, and the pyruvate is formed at the N-terminus of the alpha chain, which is derived from the carboxyl end of the proenzyme. The autoendoproteolytic cleavage occurs by a canonical serine protease mechanism, in which the side chain hydroxyl group of the serine supplies its oxygen atom to form the C-terminus of the beta chain, while the remainder of the serine residue undergoes an oxidative deamination to produce ammonia and the pyruvoyl prosthetic group on the alpha chain. During this reaction, the Ser that is part of the protease active site of the proenzyme becomes the pyruvoyl prosthetic group, which constitutes an essential element of the active site of the mature decarboxylase.</text>
</comment>
<evidence type="ECO:0000256" key="2">
    <source>
        <dbReference type="ARBA" id="ARBA00022516"/>
    </source>
</evidence>
<comment type="similarity">
    <text evidence="11">Belongs to the phosphatidylserine decarboxylase family. PSD-B subfamily. Eukaryotic type II sub-subfamily.</text>
</comment>
<evidence type="ECO:0000256" key="8">
    <source>
        <dbReference type="ARBA" id="ARBA00023239"/>
    </source>
</evidence>
<dbReference type="Pfam" id="PF00168">
    <property type="entry name" value="C2"/>
    <property type="match status" value="2"/>
</dbReference>
<dbReference type="GO" id="GO:0016540">
    <property type="term" value="P:protein autoprocessing"/>
    <property type="evidence" value="ECO:0007669"/>
    <property type="project" value="UniProtKB-UniRule"/>
</dbReference>
<keyword evidence="5 11" id="KW-0472">Membrane</keyword>
<dbReference type="CDD" id="cd04039">
    <property type="entry name" value="C2_PSD"/>
    <property type="match status" value="1"/>
</dbReference>
<dbReference type="CDD" id="cd00030">
    <property type="entry name" value="C2"/>
    <property type="match status" value="1"/>
</dbReference>
<dbReference type="Pfam" id="PF02666">
    <property type="entry name" value="PS_Dcarbxylase"/>
    <property type="match status" value="1"/>
</dbReference>
<comment type="caution">
    <text evidence="14">The sequence shown here is derived from an EMBL/GenBank/DDBJ whole genome shotgun (WGS) entry which is preliminary data.</text>
</comment>
<feature type="modified residue" description="Pyruvic acid (Ser); by autocatalysis" evidence="11">
    <location>
        <position position="1106"/>
    </location>
</feature>
<dbReference type="SUPFAM" id="SSF49562">
    <property type="entry name" value="C2 domain (Calcium/lipid-binding domain, CaLB)"/>
    <property type="match status" value="2"/>
</dbReference>
<evidence type="ECO:0000256" key="11">
    <source>
        <dbReference type="HAMAP-Rule" id="MF_03209"/>
    </source>
</evidence>
<keyword evidence="7 11" id="KW-0594">Phospholipid biosynthesis</keyword>
<comment type="subcellular location">
    <subcellularLocation>
        <location evidence="11">Golgi apparatus membrane</location>
        <topology evidence="11">Peripheral membrane protein</topology>
        <orientation evidence="11">Cytoplasmic side</orientation>
    </subcellularLocation>
    <subcellularLocation>
        <location evidence="11">Endosome membrane</location>
        <topology evidence="11">Peripheral membrane protein</topology>
        <orientation evidence="11">Cytoplasmic side</orientation>
    </subcellularLocation>
</comment>
<feature type="site" description="Cleavage (non-hydrolytic); by autocatalysis" evidence="11">
    <location>
        <begin position="1105"/>
        <end position="1106"/>
    </location>
</feature>